<sequence>MELAPNSPPLTFSILIIDDSLEDRFVLQRLLHRSQSQVAFEVREAENGAHGLALCRERLPDCILLDYHLGDMDGLDLLAALNEGRNPYDDPICPVVILTGSGAVTETAVLALKNGAQDYLVKERLTSAGITLAIENAVEKVSLRQELRKAEARFRSSLENMLDCYSIYTAVRDPGNGTILDFRCEYVNEAACRENQVASDDLTGRLLDEDLLPTHQAYGRYEDYVQVVETGEPLEKIDYIYGDTVSDGGATYLEAAFSIRAWKMGDGFAVAWRNITAQKQAEELLKEGEERLIRDQKRIEAELVVIALKTAHIAEAVQRSLLLAPAPDAYPGVLVESFYQSAWDDALIGGDFFDVFAVSENVVALVVGDATGKGVEAATYTAEVKFALRAYLREHHGDLPISLRLLNNFIIDNERLDAAHTLGSYVALAVVLIDTQTGEATCCCAGAESPLILWAETREIIEASAYGPLLGASESAEYTATRHHLGMGDLIALTTDGITEARKAQSGEFFGIEGFGDALREETTDPNRSIADVESAIVSRALAWADGMQHDDICLLITKRR</sequence>
<keyword evidence="3" id="KW-1185">Reference proteome</keyword>
<dbReference type="PANTHER" id="PTHR43156">
    <property type="entry name" value="STAGE II SPORULATION PROTEIN E-RELATED"/>
    <property type="match status" value="1"/>
</dbReference>
<dbReference type="InterPro" id="IPR001789">
    <property type="entry name" value="Sig_transdc_resp-reg_receiver"/>
</dbReference>
<dbReference type="Gene3D" id="3.30.450.20">
    <property type="entry name" value="PAS domain"/>
    <property type="match status" value="1"/>
</dbReference>
<dbReference type="KEGG" id="ccot:CCAX7_44370"/>
<dbReference type="Gene3D" id="3.60.40.10">
    <property type="entry name" value="PPM-type phosphatase domain"/>
    <property type="match status" value="1"/>
</dbReference>
<evidence type="ECO:0000256" key="1">
    <source>
        <dbReference type="ARBA" id="ARBA00022801"/>
    </source>
</evidence>
<dbReference type="GO" id="GO:0000160">
    <property type="term" value="P:phosphorelay signal transduction system"/>
    <property type="evidence" value="ECO:0007669"/>
    <property type="project" value="InterPro"/>
</dbReference>
<dbReference type="InterPro" id="IPR036457">
    <property type="entry name" value="PPM-type-like_dom_sf"/>
</dbReference>
<dbReference type="InterPro" id="IPR035965">
    <property type="entry name" value="PAS-like_dom_sf"/>
</dbReference>
<dbReference type="InterPro" id="IPR001932">
    <property type="entry name" value="PPM-type_phosphatase-like_dom"/>
</dbReference>
<dbReference type="AlphaFoldDB" id="A0A402CXA4"/>
<dbReference type="OrthoDB" id="9789238at2"/>
<evidence type="ECO:0000313" key="2">
    <source>
        <dbReference type="EMBL" id="BDI32386.1"/>
    </source>
</evidence>
<keyword evidence="1" id="KW-0378">Hydrolase</keyword>
<dbReference type="RefSeq" id="WP_119321933.1">
    <property type="nucleotide sequence ID" value="NZ_AP025739.1"/>
</dbReference>
<dbReference type="Proteomes" id="UP000287394">
    <property type="component" value="Chromosome"/>
</dbReference>
<dbReference type="Gene3D" id="3.40.50.2300">
    <property type="match status" value="1"/>
</dbReference>
<organism evidence="2 3">
    <name type="scientific">Capsulimonas corticalis</name>
    <dbReference type="NCBI Taxonomy" id="2219043"/>
    <lineage>
        <taxon>Bacteria</taxon>
        <taxon>Bacillati</taxon>
        <taxon>Armatimonadota</taxon>
        <taxon>Armatimonadia</taxon>
        <taxon>Capsulimonadales</taxon>
        <taxon>Capsulimonadaceae</taxon>
        <taxon>Capsulimonas</taxon>
    </lineage>
</organism>
<dbReference type="InterPro" id="IPR052016">
    <property type="entry name" value="Bact_Sigma-Reg"/>
</dbReference>
<dbReference type="GO" id="GO:0016791">
    <property type="term" value="F:phosphatase activity"/>
    <property type="evidence" value="ECO:0007669"/>
    <property type="project" value="TreeGrafter"/>
</dbReference>
<dbReference type="CDD" id="cd00156">
    <property type="entry name" value="REC"/>
    <property type="match status" value="1"/>
</dbReference>
<name>A0A402CXA4_9BACT</name>
<dbReference type="InterPro" id="IPR011006">
    <property type="entry name" value="CheY-like_superfamily"/>
</dbReference>
<dbReference type="SUPFAM" id="SSF55785">
    <property type="entry name" value="PYP-like sensor domain (PAS domain)"/>
    <property type="match status" value="1"/>
</dbReference>
<dbReference type="SMART" id="SM00331">
    <property type="entry name" value="PP2C_SIG"/>
    <property type="match status" value="1"/>
</dbReference>
<dbReference type="Pfam" id="PF07228">
    <property type="entry name" value="SpoIIE"/>
    <property type="match status" value="1"/>
</dbReference>
<dbReference type="PROSITE" id="PS50110">
    <property type="entry name" value="RESPONSE_REGULATORY"/>
    <property type="match status" value="1"/>
</dbReference>
<dbReference type="SMART" id="SM00448">
    <property type="entry name" value="REC"/>
    <property type="match status" value="1"/>
</dbReference>
<dbReference type="EMBL" id="AP025739">
    <property type="protein sequence ID" value="BDI32386.1"/>
    <property type="molecule type" value="Genomic_DNA"/>
</dbReference>
<protein>
    <submittedName>
        <fullName evidence="2">Uncharacterized protein</fullName>
    </submittedName>
</protein>
<accession>A0A402CXA4</accession>
<dbReference type="SUPFAM" id="SSF52172">
    <property type="entry name" value="CheY-like"/>
    <property type="match status" value="1"/>
</dbReference>
<proteinExistence type="predicted"/>
<evidence type="ECO:0000313" key="3">
    <source>
        <dbReference type="Proteomes" id="UP000287394"/>
    </source>
</evidence>
<dbReference type="PANTHER" id="PTHR43156:SF2">
    <property type="entry name" value="STAGE II SPORULATION PROTEIN E"/>
    <property type="match status" value="1"/>
</dbReference>
<gene>
    <name evidence="2" type="ORF">CCAX7_44370</name>
</gene>
<reference evidence="2 3" key="1">
    <citation type="journal article" date="2019" name="Int. J. Syst. Evol. Microbiol.">
        <title>Capsulimonas corticalis gen. nov., sp. nov., an aerobic capsulated bacterium, of a novel bacterial order, Capsulimonadales ord. nov., of the class Armatimonadia of the phylum Armatimonadetes.</title>
        <authorList>
            <person name="Li J."/>
            <person name="Kudo C."/>
            <person name="Tonouchi A."/>
        </authorList>
    </citation>
    <scope>NUCLEOTIDE SEQUENCE [LARGE SCALE GENOMIC DNA]</scope>
    <source>
        <strain evidence="2 3">AX-7</strain>
    </source>
</reference>
<dbReference type="Pfam" id="PF00072">
    <property type="entry name" value="Response_reg"/>
    <property type="match status" value="1"/>
</dbReference>